<dbReference type="AlphaFoldDB" id="A0A504YW27"/>
<reference evidence="2 3" key="1">
    <citation type="submission" date="2019-04" db="EMBL/GenBank/DDBJ databases">
        <title>Annotation for the trematode Fasciola gigantica.</title>
        <authorList>
            <person name="Choi Y.-J."/>
        </authorList>
    </citation>
    <scope>NUCLEOTIDE SEQUENCE [LARGE SCALE GENOMIC DNA]</scope>
    <source>
        <strain evidence="2">Uganda_cow_1</strain>
    </source>
</reference>
<evidence type="ECO:0000313" key="2">
    <source>
        <dbReference type="EMBL" id="TPP65674.1"/>
    </source>
</evidence>
<comment type="caution">
    <text evidence="2">The sequence shown here is derived from an EMBL/GenBank/DDBJ whole genome shotgun (WGS) entry which is preliminary data.</text>
</comment>
<sequence>MHDDGHITNGDYKSMDQIFSWAFQKKAVPVDLIVYLRASPMVCYGRVRTRNRAGEDHIPLAYLQQLHDKHEAWLLHGKFGPLPAPMIVFNCDPPLPQLIAQYRSRQTEVMCGVPLDEPHPNAGVAEFRC</sequence>
<dbReference type="PANTHER" id="PTHR10513">
    <property type="entry name" value="DEOXYNUCLEOSIDE KINASE"/>
    <property type="match status" value="1"/>
</dbReference>
<proteinExistence type="predicted"/>
<evidence type="ECO:0000259" key="1">
    <source>
        <dbReference type="Pfam" id="PF01712"/>
    </source>
</evidence>
<keyword evidence="3" id="KW-1185">Reference proteome</keyword>
<dbReference type="InterPro" id="IPR027417">
    <property type="entry name" value="P-loop_NTPase"/>
</dbReference>
<organism evidence="2 3">
    <name type="scientific">Fasciola gigantica</name>
    <name type="common">Giant liver fluke</name>
    <dbReference type="NCBI Taxonomy" id="46835"/>
    <lineage>
        <taxon>Eukaryota</taxon>
        <taxon>Metazoa</taxon>
        <taxon>Spiralia</taxon>
        <taxon>Lophotrochozoa</taxon>
        <taxon>Platyhelminthes</taxon>
        <taxon>Trematoda</taxon>
        <taxon>Digenea</taxon>
        <taxon>Plagiorchiida</taxon>
        <taxon>Echinostomata</taxon>
        <taxon>Echinostomatoidea</taxon>
        <taxon>Fasciolidae</taxon>
        <taxon>Fasciola</taxon>
    </lineage>
</organism>
<dbReference type="Pfam" id="PF01712">
    <property type="entry name" value="dNK"/>
    <property type="match status" value="1"/>
</dbReference>
<name>A0A504YW27_FASGI</name>
<dbReference type="EMBL" id="SUNJ01002853">
    <property type="protein sequence ID" value="TPP65674.1"/>
    <property type="molecule type" value="Genomic_DNA"/>
</dbReference>
<dbReference type="SUPFAM" id="SSF52540">
    <property type="entry name" value="P-loop containing nucleoside triphosphate hydrolases"/>
    <property type="match status" value="1"/>
</dbReference>
<dbReference type="STRING" id="46835.A0A504YW27"/>
<protein>
    <submittedName>
        <fullName evidence="2">Deoxynucleoside kinase</fullName>
    </submittedName>
</protein>
<keyword evidence="2" id="KW-0808">Transferase</keyword>
<dbReference type="InterPro" id="IPR050566">
    <property type="entry name" value="Deoxyribonucleoside_kinase"/>
</dbReference>
<dbReference type="GO" id="GO:0005739">
    <property type="term" value="C:mitochondrion"/>
    <property type="evidence" value="ECO:0007669"/>
    <property type="project" value="TreeGrafter"/>
</dbReference>
<dbReference type="GO" id="GO:0019136">
    <property type="term" value="F:deoxynucleoside kinase activity"/>
    <property type="evidence" value="ECO:0007669"/>
    <property type="project" value="TreeGrafter"/>
</dbReference>
<accession>A0A504YW27</accession>
<gene>
    <name evidence="2" type="ORF">FGIG_07819</name>
</gene>
<keyword evidence="2" id="KW-0418">Kinase</keyword>
<dbReference type="Proteomes" id="UP000316759">
    <property type="component" value="Unassembled WGS sequence"/>
</dbReference>
<dbReference type="PANTHER" id="PTHR10513:SF24">
    <property type="entry name" value="THYMIDINE KINASE 2, MITOCHONDRIAL"/>
    <property type="match status" value="1"/>
</dbReference>
<dbReference type="OrthoDB" id="567086at2759"/>
<feature type="domain" description="Deoxynucleoside kinase" evidence="1">
    <location>
        <begin position="2"/>
        <end position="89"/>
    </location>
</feature>
<evidence type="ECO:0000313" key="3">
    <source>
        <dbReference type="Proteomes" id="UP000316759"/>
    </source>
</evidence>
<dbReference type="InterPro" id="IPR031314">
    <property type="entry name" value="DNK_dom"/>
</dbReference>
<dbReference type="Gene3D" id="3.40.50.300">
    <property type="entry name" value="P-loop containing nucleotide triphosphate hydrolases"/>
    <property type="match status" value="1"/>
</dbReference>